<accession>H0G546</accession>
<name>H0G546_RHIML</name>
<dbReference type="Proteomes" id="UP000004038">
    <property type="component" value="Unassembled WGS sequence"/>
</dbReference>
<proteinExistence type="predicted"/>
<dbReference type="AlphaFoldDB" id="H0G546"/>
<protein>
    <submittedName>
        <fullName evidence="1">Uncharacterized protein</fullName>
    </submittedName>
</protein>
<evidence type="ECO:0000313" key="1">
    <source>
        <dbReference type="EMBL" id="EHK75559.1"/>
    </source>
</evidence>
<dbReference type="EMBL" id="AGVV01000056">
    <property type="protein sequence ID" value="EHK75559.1"/>
    <property type="molecule type" value="Genomic_DNA"/>
</dbReference>
<organism evidence="1 2">
    <name type="scientific">Sinorhizobium meliloti CCNWSX0020</name>
    <dbReference type="NCBI Taxonomy" id="1107881"/>
    <lineage>
        <taxon>Bacteria</taxon>
        <taxon>Pseudomonadati</taxon>
        <taxon>Pseudomonadota</taxon>
        <taxon>Alphaproteobacteria</taxon>
        <taxon>Hyphomicrobiales</taxon>
        <taxon>Rhizobiaceae</taxon>
        <taxon>Sinorhizobium/Ensifer group</taxon>
        <taxon>Sinorhizobium</taxon>
    </lineage>
</organism>
<sequence>MLLPQPLARAVDLQSSAVDKNMHWPVRSTLEVMRLVGAIAMFAPDGPGWYDRG</sequence>
<gene>
    <name evidence="1" type="ORF">SM0020_23032</name>
</gene>
<evidence type="ECO:0000313" key="2">
    <source>
        <dbReference type="Proteomes" id="UP000004038"/>
    </source>
</evidence>
<reference evidence="1 2" key="1">
    <citation type="journal article" date="2012" name="J. Bacteriol.">
        <title>Draft Genome Sequence of Sinorhizobium meliloti CCNWSX0020, a Nitrogen-Fixing Symbiont with Copper Tolerance Capability Isolated from Lead-Zinc Mine Tailings.</title>
        <authorList>
            <person name="Li Z."/>
            <person name="Ma Z."/>
            <person name="Hao X."/>
            <person name="Wei G."/>
        </authorList>
    </citation>
    <scope>NUCLEOTIDE SEQUENCE [LARGE SCALE GENOMIC DNA]</scope>
    <source>
        <strain evidence="1 2">CCNWSX0020</strain>
    </source>
</reference>